<protein>
    <recommendedName>
        <fullName evidence="6">2-dehydro-3-deoxy-D-gluconate 5-dehydrogenase</fullName>
    </recommendedName>
</protein>
<dbReference type="EMBL" id="LMYN01000017">
    <property type="protein sequence ID" value="KSA02915.1"/>
    <property type="molecule type" value="Genomic_DNA"/>
</dbReference>
<dbReference type="PANTHER" id="PTHR42760">
    <property type="entry name" value="SHORT-CHAIN DEHYDROGENASES/REDUCTASES FAMILY MEMBER"/>
    <property type="match status" value="1"/>
</dbReference>
<evidence type="ECO:0000256" key="3">
    <source>
        <dbReference type="ARBA" id="ARBA00023002"/>
    </source>
</evidence>
<keyword evidence="5" id="KW-1185">Reference proteome</keyword>
<dbReference type="Gene3D" id="3.40.50.720">
    <property type="entry name" value="NAD(P)-binding Rossmann-like Domain"/>
    <property type="match status" value="1"/>
</dbReference>
<dbReference type="InterPro" id="IPR020904">
    <property type="entry name" value="Sc_DH/Rdtase_CS"/>
</dbReference>
<sequence length="261" mass="28362">MLSLFSLEGQVALITGGTNGIGLGMAKGLADANIDQIILTYRSEKPLENTIKVLQEVNPKVKISSIEADFGGSESEDDLVERIAREAFKLSVSGKIDILINNAGINNRFVFDKFPQDKFDEVLRINLNIPVKLTKAIGCKMLETKTKGKIVFTASLCSFQGGVDSTAYAITKGGIKQFTAALSNDWSLKGIRVNSIAPGYISTNLTDQIDPKRRDTLISRIPIGRWGDMDDFQGPAVFLCSEASKYVTGETLVVDGGWLGY</sequence>
<dbReference type="PANTHER" id="PTHR42760:SF5">
    <property type="entry name" value="2-DEHYDRO-3-DEOXY-D-GLUCONATE 5-DEHYDROGENASE"/>
    <property type="match status" value="1"/>
</dbReference>
<dbReference type="FunFam" id="3.40.50.720:FF:000084">
    <property type="entry name" value="Short-chain dehydrogenase reductase"/>
    <property type="match status" value="1"/>
</dbReference>
<dbReference type="RefSeq" id="XP_015469017.1">
    <property type="nucleotide sequence ID" value="XM_015610110.1"/>
</dbReference>
<accession>A0A0V1Q371</accession>
<dbReference type="GeneID" id="26838289"/>
<dbReference type="PROSITE" id="PS00061">
    <property type="entry name" value="ADH_SHORT"/>
    <property type="match status" value="1"/>
</dbReference>
<evidence type="ECO:0008006" key="6">
    <source>
        <dbReference type="Google" id="ProtNLM"/>
    </source>
</evidence>
<comment type="caution">
    <text evidence="4">The sequence shown here is derived from an EMBL/GenBank/DDBJ whole genome shotgun (WGS) entry which is preliminary data.</text>
</comment>
<keyword evidence="3" id="KW-0560">Oxidoreductase</keyword>
<proteinExistence type="inferred from homology"/>
<evidence type="ECO:0000313" key="4">
    <source>
        <dbReference type="EMBL" id="KSA02915.1"/>
    </source>
</evidence>
<gene>
    <name evidence="4" type="ORF">AC631_01280</name>
</gene>
<name>A0A0V1Q371_9ASCO</name>
<dbReference type="Pfam" id="PF13561">
    <property type="entry name" value="adh_short_C2"/>
    <property type="match status" value="1"/>
</dbReference>
<dbReference type="Proteomes" id="UP000054251">
    <property type="component" value="Unassembled WGS sequence"/>
</dbReference>
<dbReference type="InterPro" id="IPR002347">
    <property type="entry name" value="SDR_fam"/>
</dbReference>
<evidence type="ECO:0000256" key="1">
    <source>
        <dbReference type="ARBA" id="ARBA00006484"/>
    </source>
</evidence>
<dbReference type="PRINTS" id="PR00080">
    <property type="entry name" value="SDRFAMILY"/>
</dbReference>
<dbReference type="SUPFAM" id="SSF51735">
    <property type="entry name" value="NAD(P)-binding Rossmann-fold domains"/>
    <property type="match status" value="1"/>
</dbReference>
<dbReference type="InterPro" id="IPR036291">
    <property type="entry name" value="NAD(P)-bd_dom_sf"/>
</dbReference>
<dbReference type="GO" id="GO:0016616">
    <property type="term" value="F:oxidoreductase activity, acting on the CH-OH group of donors, NAD or NADP as acceptor"/>
    <property type="evidence" value="ECO:0007669"/>
    <property type="project" value="TreeGrafter"/>
</dbReference>
<reference evidence="4 5" key="1">
    <citation type="submission" date="2015-11" db="EMBL/GenBank/DDBJ databases">
        <title>The genome of Debaryomyces fabryi.</title>
        <authorList>
            <person name="Tafer H."/>
            <person name="Lopandic K."/>
        </authorList>
    </citation>
    <scope>NUCLEOTIDE SEQUENCE [LARGE SCALE GENOMIC DNA]</scope>
    <source>
        <strain evidence="4 5">CBS 789</strain>
    </source>
</reference>
<dbReference type="OrthoDB" id="294295at2759"/>
<organism evidence="4 5">
    <name type="scientific">Debaryomyces fabryi</name>
    <dbReference type="NCBI Taxonomy" id="58627"/>
    <lineage>
        <taxon>Eukaryota</taxon>
        <taxon>Fungi</taxon>
        <taxon>Dikarya</taxon>
        <taxon>Ascomycota</taxon>
        <taxon>Saccharomycotina</taxon>
        <taxon>Pichiomycetes</taxon>
        <taxon>Debaryomycetaceae</taxon>
        <taxon>Debaryomyces</taxon>
    </lineage>
</organism>
<dbReference type="AlphaFoldDB" id="A0A0V1Q371"/>
<keyword evidence="2" id="KW-0521">NADP</keyword>
<evidence type="ECO:0000313" key="5">
    <source>
        <dbReference type="Proteomes" id="UP000054251"/>
    </source>
</evidence>
<comment type="similarity">
    <text evidence="1">Belongs to the short-chain dehydrogenases/reductases (SDR) family.</text>
</comment>
<dbReference type="PRINTS" id="PR00081">
    <property type="entry name" value="GDHRDH"/>
</dbReference>
<evidence type="ECO:0000256" key="2">
    <source>
        <dbReference type="ARBA" id="ARBA00022857"/>
    </source>
</evidence>